<feature type="compositionally biased region" description="Polar residues" evidence="1">
    <location>
        <begin position="71"/>
        <end position="85"/>
    </location>
</feature>
<dbReference type="GeneID" id="37108679"/>
<reference evidence="2 3" key="1">
    <citation type="submission" date="2016-12" db="EMBL/GenBank/DDBJ databases">
        <title>The genomes of Aspergillus section Nigri reveals drivers in fungal speciation.</title>
        <authorList>
            <consortium name="DOE Joint Genome Institute"/>
            <person name="Vesth T.C."/>
            <person name="Nybo J."/>
            <person name="Theobald S."/>
            <person name="Brandl J."/>
            <person name="Frisvad J.C."/>
            <person name="Nielsen K.F."/>
            <person name="Lyhne E.K."/>
            <person name="Kogle M.E."/>
            <person name="Kuo A."/>
            <person name="Riley R."/>
            <person name="Clum A."/>
            <person name="Nolan M."/>
            <person name="Lipzen A."/>
            <person name="Salamov A."/>
            <person name="Henrissat B."/>
            <person name="Wiebenga A."/>
            <person name="De Vries R.P."/>
            <person name="Grigoriev I.V."/>
            <person name="Mortensen U.H."/>
            <person name="Andersen M.R."/>
            <person name="Baker S.E."/>
        </authorList>
    </citation>
    <scope>NUCLEOTIDE SEQUENCE [LARGE SCALE GENOMIC DNA]</scope>
    <source>
        <strain evidence="2 3">CBS 115572</strain>
    </source>
</reference>
<dbReference type="Proteomes" id="UP000246702">
    <property type="component" value="Unassembled WGS sequence"/>
</dbReference>
<evidence type="ECO:0000313" key="2">
    <source>
        <dbReference type="EMBL" id="PWY70877.1"/>
    </source>
</evidence>
<evidence type="ECO:0000256" key="1">
    <source>
        <dbReference type="SAM" id="MobiDB-lite"/>
    </source>
</evidence>
<gene>
    <name evidence="2" type="ORF">BO94DRAFT_267582</name>
</gene>
<proteinExistence type="predicted"/>
<keyword evidence="3" id="KW-1185">Reference proteome</keyword>
<sequence>MTEAFGWVSDVCIFAISRTYATNKQLLEKAPSRANRWSWRESSRFAPDKLELFNFKNPNAPRLTIIFPTKPRQSQTVHGGSQTNRGAMIASL</sequence>
<dbReference type="STRING" id="1450535.A0A317VCS6"/>
<name>A0A317VCS6_9EURO</name>
<evidence type="ECO:0000313" key="3">
    <source>
        <dbReference type="Proteomes" id="UP000246702"/>
    </source>
</evidence>
<organism evidence="2 3">
    <name type="scientific">Aspergillus sclerotioniger CBS 115572</name>
    <dbReference type="NCBI Taxonomy" id="1450535"/>
    <lineage>
        <taxon>Eukaryota</taxon>
        <taxon>Fungi</taxon>
        <taxon>Dikarya</taxon>
        <taxon>Ascomycota</taxon>
        <taxon>Pezizomycotina</taxon>
        <taxon>Eurotiomycetes</taxon>
        <taxon>Eurotiomycetidae</taxon>
        <taxon>Eurotiales</taxon>
        <taxon>Aspergillaceae</taxon>
        <taxon>Aspergillus</taxon>
        <taxon>Aspergillus subgen. Circumdati</taxon>
    </lineage>
</organism>
<feature type="region of interest" description="Disordered" evidence="1">
    <location>
        <begin position="71"/>
        <end position="92"/>
    </location>
</feature>
<dbReference type="EMBL" id="MSFK01000038">
    <property type="protein sequence ID" value="PWY70877.1"/>
    <property type="molecule type" value="Genomic_DNA"/>
</dbReference>
<accession>A0A317VCS6</accession>
<dbReference type="AlphaFoldDB" id="A0A317VCS6"/>
<comment type="caution">
    <text evidence="2">The sequence shown here is derived from an EMBL/GenBank/DDBJ whole genome shotgun (WGS) entry which is preliminary data.</text>
</comment>
<dbReference type="RefSeq" id="XP_025462771.1">
    <property type="nucleotide sequence ID" value="XM_025606536.1"/>
</dbReference>
<protein>
    <submittedName>
        <fullName evidence="2">Uncharacterized protein</fullName>
    </submittedName>
</protein>
<dbReference type="OrthoDB" id="4368687at2759"/>